<accession>A0ABV1PK42</accession>
<dbReference type="EMBL" id="JBEHGX010000002">
    <property type="protein sequence ID" value="MER0125210.1"/>
    <property type="molecule type" value="Genomic_DNA"/>
</dbReference>
<dbReference type="Proteomes" id="UP001447374">
    <property type="component" value="Unassembled WGS sequence"/>
</dbReference>
<comment type="caution">
    <text evidence="1">The sequence shown here is derived from an EMBL/GenBank/DDBJ whole genome shotgun (WGS) entry which is preliminary data.</text>
</comment>
<organism evidence="1 2">
    <name type="scientific">Franconibacter daqui</name>
    <dbReference type="NCBI Taxonomy" id="2047724"/>
    <lineage>
        <taxon>Bacteria</taxon>
        <taxon>Pseudomonadati</taxon>
        <taxon>Pseudomonadota</taxon>
        <taxon>Gammaproteobacteria</taxon>
        <taxon>Enterobacterales</taxon>
        <taxon>Enterobacteriaceae</taxon>
        <taxon>Franconibacter</taxon>
    </lineage>
</organism>
<proteinExistence type="predicted"/>
<evidence type="ECO:0000313" key="2">
    <source>
        <dbReference type="Proteomes" id="UP001447374"/>
    </source>
</evidence>
<name>A0ABV1PK42_9ENTR</name>
<dbReference type="RefSeq" id="WP_349950889.1">
    <property type="nucleotide sequence ID" value="NZ_JBEHGX010000002.1"/>
</dbReference>
<protein>
    <submittedName>
        <fullName evidence="1">Uncharacterized protein</fullName>
    </submittedName>
</protein>
<sequence length="171" mass="18865">MANVNSTTPARPEFIHPAFQDIFPPELGDITIEVLLTRPLHQGMDFLALAPVCSELAAELLETRNTTARLALAGRLALALRLLRDNLEEDLTGPQRQALTSTEPPKEQACDFSPDADSLADYCHTVTQILLSRTLAPQQEKIMAGLLFELVNYQTDTLTAPQFWHAEGQAN</sequence>
<keyword evidence="2" id="KW-1185">Reference proteome</keyword>
<gene>
    <name evidence="1" type="ORF">ABQG75_05590</name>
</gene>
<evidence type="ECO:0000313" key="1">
    <source>
        <dbReference type="EMBL" id="MER0125210.1"/>
    </source>
</evidence>
<reference evidence="1 2" key="1">
    <citation type="submission" date="2024-06" db="EMBL/GenBank/DDBJ databases">
        <title>Fanconibacter daqui strain Q02 whole shotgun sequencing project.</title>
        <authorList>
            <person name="Rodrigues J.W.A."/>
            <person name="Viana L.C."/>
            <person name="Vieira E.C."/>
            <person name="Souza F.O.L."/>
            <person name="Alegria O.C."/>
            <person name="Patroca S."/>
            <person name="Cruz A.C.R."/>
            <person name="Nunes A.R.C."/>
        </authorList>
    </citation>
    <scope>NUCLEOTIDE SEQUENCE [LARGE SCALE GENOMIC DNA]</scope>
    <source>
        <strain evidence="1 2">Q02</strain>
    </source>
</reference>